<keyword evidence="3" id="KW-1185">Reference proteome</keyword>
<gene>
    <name evidence="2" type="ORF">BTO10_00915</name>
</gene>
<dbReference type="RefSeq" id="WP_105023227.1">
    <property type="nucleotide sequence ID" value="NZ_MSCI01000001.1"/>
</dbReference>
<comment type="caution">
    <text evidence="2">The sequence shown here is derived from an EMBL/GenBank/DDBJ whole genome shotgun (WGS) entry which is preliminary data.</text>
</comment>
<evidence type="ECO:0008006" key="4">
    <source>
        <dbReference type="Google" id="ProtNLM"/>
    </source>
</evidence>
<feature type="chain" id="PRO_5015752895" description="VCBS repeat-containing protein" evidence="1">
    <location>
        <begin position="21"/>
        <end position="169"/>
    </location>
</feature>
<evidence type="ECO:0000256" key="1">
    <source>
        <dbReference type="SAM" id="SignalP"/>
    </source>
</evidence>
<feature type="signal peptide" evidence="1">
    <location>
        <begin position="1"/>
        <end position="20"/>
    </location>
</feature>
<dbReference type="AlphaFoldDB" id="A0A2S7VP55"/>
<reference evidence="2 3" key="1">
    <citation type="submission" date="2016-12" db="EMBL/GenBank/DDBJ databases">
        <title>Diversity of luminous bacteria.</title>
        <authorList>
            <person name="Yoshizawa S."/>
            <person name="Kogure K."/>
        </authorList>
    </citation>
    <scope>NUCLEOTIDE SEQUENCE [LARGE SCALE GENOMIC DNA]</scope>
    <source>
        <strain evidence="2 3">LC2-408</strain>
    </source>
</reference>
<sequence length="169" mass="18851">MKKSFLILSMASLLSASVFAKNLSFSNPRTLLPNEDVQSFELADLDGNGKQEIVYLTSNGELKYAALGHYITESSRDILRSSYQWAVKGRPGITIDFDDNGYMISKEGSGSGNHLYFKDGMFLSIRNSNNTILIDYISDTEISGTFKDERLGIYDEVPFIAVPQSRKPN</sequence>
<evidence type="ECO:0000313" key="3">
    <source>
        <dbReference type="Proteomes" id="UP000238707"/>
    </source>
</evidence>
<name>A0A2S7VP55_9VIBR</name>
<dbReference type="Proteomes" id="UP000238707">
    <property type="component" value="Unassembled WGS sequence"/>
</dbReference>
<protein>
    <recommendedName>
        <fullName evidence="4">VCBS repeat-containing protein</fullName>
    </recommendedName>
</protein>
<dbReference type="EMBL" id="MSCI01000001">
    <property type="protein sequence ID" value="PQJ63410.1"/>
    <property type="molecule type" value="Genomic_DNA"/>
</dbReference>
<keyword evidence="1" id="KW-0732">Signal</keyword>
<accession>A0A2S7VP55</accession>
<proteinExistence type="predicted"/>
<evidence type="ECO:0000313" key="2">
    <source>
        <dbReference type="EMBL" id="PQJ63410.1"/>
    </source>
</evidence>
<organism evidence="2 3">
    <name type="scientific">Vibrio chagasii</name>
    <dbReference type="NCBI Taxonomy" id="170679"/>
    <lineage>
        <taxon>Bacteria</taxon>
        <taxon>Pseudomonadati</taxon>
        <taxon>Pseudomonadota</taxon>
        <taxon>Gammaproteobacteria</taxon>
        <taxon>Vibrionales</taxon>
        <taxon>Vibrionaceae</taxon>
        <taxon>Vibrio</taxon>
    </lineage>
</organism>